<sequence length="423" mass="48079">MTNKGSCNNTCETTRFISPKYDNFLLCYSNTEVKLELEAEDSTTTGFGQIAQVLTMSEKNRRESQEKILDAFMISQKRQDQQMMELLALLSQQGVTGDGPETLLQSSAALPQKPLKSTIVNNDTFFQDHFAPEEELLYDQRLQHLTGGSPILGCQGIVHLSLFAFSWTSRSGSQDREGTSNVLLARHMVNPTPSEPPLEPASFLCRYQEISRQVHAVAQSHLCAAQQYQKTHCDSKAHVHNCNSGDLVYILDKSFKKGRSKKLMPIWKRPFLIMEVLSLSIFRVRGSRGMFRVALELRMLVVVAHCRGFGRPVAEHDCQEILKDELPSCYQSITTVSLLAAHLQLAHTVLEMDALPEPVRVEFSLGGVFFSFPLCWSETSVPQDWVNFLYEGEECGGKPFRDLRRHHWPRQQRLHWSKMKEGR</sequence>
<protein>
    <submittedName>
        <fullName evidence="1 2">Uncharacterized protein</fullName>
    </submittedName>
</protein>
<gene>
    <name evidence="1" type="ORF">CAPTEDRAFT_214640</name>
</gene>
<reference evidence="3" key="1">
    <citation type="submission" date="2012-12" db="EMBL/GenBank/DDBJ databases">
        <authorList>
            <person name="Hellsten U."/>
            <person name="Grimwood J."/>
            <person name="Chapman J.A."/>
            <person name="Shapiro H."/>
            <person name="Aerts A."/>
            <person name="Otillar R.P."/>
            <person name="Terry A.Y."/>
            <person name="Boore J.L."/>
            <person name="Simakov O."/>
            <person name="Marletaz F."/>
            <person name="Cho S.-J."/>
            <person name="Edsinger-Gonzales E."/>
            <person name="Havlak P."/>
            <person name="Kuo D.-H."/>
            <person name="Larsson T."/>
            <person name="Lv J."/>
            <person name="Arendt D."/>
            <person name="Savage R."/>
            <person name="Osoegawa K."/>
            <person name="de Jong P."/>
            <person name="Lindberg D.R."/>
            <person name="Seaver E.C."/>
            <person name="Weisblat D.A."/>
            <person name="Putnam N.H."/>
            <person name="Grigoriev I.V."/>
            <person name="Rokhsar D.S."/>
        </authorList>
    </citation>
    <scope>NUCLEOTIDE SEQUENCE</scope>
    <source>
        <strain evidence="3">I ESC-2004</strain>
    </source>
</reference>
<dbReference type="OrthoDB" id="6153983at2759"/>
<dbReference type="EMBL" id="AMQN01001343">
    <property type="status" value="NOT_ANNOTATED_CDS"/>
    <property type="molecule type" value="Genomic_DNA"/>
</dbReference>
<reference evidence="1 3" key="2">
    <citation type="journal article" date="2013" name="Nature">
        <title>Insights into bilaterian evolution from three spiralian genomes.</title>
        <authorList>
            <person name="Simakov O."/>
            <person name="Marletaz F."/>
            <person name="Cho S.J."/>
            <person name="Edsinger-Gonzales E."/>
            <person name="Havlak P."/>
            <person name="Hellsten U."/>
            <person name="Kuo D.H."/>
            <person name="Larsson T."/>
            <person name="Lv J."/>
            <person name="Arendt D."/>
            <person name="Savage R."/>
            <person name="Osoegawa K."/>
            <person name="de Jong P."/>
            <person name="Grimwood J."/>
            <person name="Chapman J.A."/>
            <person name="Shapiro H."/>
            <person name="Aerts A."/>
            <person name="Otillar R.P."/>
            <person name="Terry A.Y."/>
            <person name="Boore J.L."/>
            <person name="Grigoriev I.V."/>
            <person name="Lindberg D.R."/>
            <person name="Seaver E.C."/>
            <person name="Weisblat D.A."/>
            <person name="Putnam N.H."/>
            <person name="Rokhsar D.S."/>
        </authorList>
    </citation>
    <scope>NUCLEOTIDE SEQUENCE</scope>
    <source>
        <strain evidence="1 3">I ESC-2004</strain>
    </source>
</reference>
<dbReference type="AlphaFoldDB" id="R7UGD2"/>
<name>R7UGD2_CAPTE</name>
<proteinExistence type="predicted"/>
<evidence type="ECO:0000313" key="1">
    <source>
        <dbReference type="EMBL" id="ELU05138.1"/>
    </source>
</evidence>
<organism evidence="1">
    <name type="scientific">Capitella teleta</name>
    <name type="common">Polychaete worm</name>
    <dbReference type="NCBI Taxonomy" id="283909"/>
    <lineage>
        <taxon>Eukaryota</taxon>
        <taxon>Metazoa</taxon>
        <taxon>Spiralia</taxon>
        <taxon>Lophotrochozoa</taxon>
        <taxon>Annelida</taxon>
        <taxon>Polychaeta</taxon>
        <taxon>Sedentaria</taxon>
        <taxon>Scolecida</taxon>
        <taxon>Capitellidae</taxon>
        <taxon>Capitella</taxon>
    </lineage>
</organism>
<evidence type="ECO:0000313" key="2">
    <source>
        <dbReference type="EnsemblMetazoa" id="CapteP214640"/>
    </source>
</evidence>
<dbReference type="HOGENOM" id="CLU_043334_0_0_1"/>
<evidence type="ECO:0000313" key="3">
    <source>
        <dbReference type="Proteomes" id="UP000014760"/>
    </source>
</evidence>
<dbReference type="Proteomes" id="UP000014760">
    <property type="component" value="Unassembled WGS sequence"/>
</dbReference>
<dbReference type="EnsemblMetazoa" id="CapteT214640">
    <property type="protein sequence ID" value="CapteP214640"/>
    <property type="gene ID" value="CapteG214640"/>
</dbReference>
<accession>R7UGD2</accession>
<dbReference type="EMBL" id="KB301771">
    <property type="protein sequence ID" value="ELU05138.1"/>
    <property type="molecule type" value="Genomic_DNA"/>
</dbReference>
<reference evidence="2" key="3">
    <citation type="submission" date="2015-06" db="UniProtKB">
        <authorList>
            <consortium name="EnsemblMetazoa"/>
        </authorList>
    </citation>
    <scope>IDENTIFICATION</scope>
</reference>
<keyword evidence="3" id="KW-1185">Reference proteome</keyword>